<dbReference type="RefSeq" id="WP_126703562.1">
    <property type="nucleotide sequence ID" value="NZ_CP034593.1"/>
</dbReference>
<evidence type="ECO:0000256" key="5">
    <source>
        <dbReference type="SAM" id="Phobius"/>
    </source>
</evidence>
<feature type="transmembrane region" description="Helical" evidence="5">
    <location>
        <begin position="306"/>
        <end position="323"/>
    </location>
</feature>
<reference evidence="7 8" key="1">
    <citation type="submission" date="2018-12" db="EMBL/GenBank/DDBJ databases">
        <title>Complete genome sequence of Flaviflexus sp. H23T48.</title>
        <authorList>
            <person name="Bae J.-W."/>
            <person name="Lee J.-Y."/>
        </authorList>
    </citation>
    <scope>NUCLEOTIDE SEQUENCE [LARGE SCALE GENOMIC DNA]</scope>
    <source>
        <strain evidence="7 8">H23T48</strain>
    </source>
</reference>
<dbReference type="InterPro" id="IPR051533">
    <property type="entry name" value="WaaL-like"/>
</dbReference>
<feature type="transmembrane region" description="Helical" evidence="5">
    <location>
        <begin position="53"/>
        <end position="71"/>
    </location>
</feature>
<organism evidence="7 8">
    <name type="scientific">Flaviflexus ciconiae</name>
    <dbReference type="NCBI Taxonomy" id="2496867"/>
    <lineage>
        <taxon>Bacteria</taxon>
        <taxon>Bacillati</taxon>
        <taxon>Actinomycetota</taxon>
        <taxon>Actinomycetes</taxon>
        <taxon>Actinomycetales</taxon>
        <taxon>Actinomycetaceae</taxon>
        <taxon>Flaviflexus</taxon>
    </lineage>
</organism>
<feature type="transmembrane region" description="Helical" evidence="5">
    <location>
        <begin position="146"/>
        <end position="177"/>
    </location>
</feature>
<evidence type="ECO:0000313" key="8">
    <source>
        <dbReference type="Proteomes" id="UP000280344"/>
    </source>
</evidence>
<protein>
    <submittedName>
        <fullName evidence="7">O-antigen ligase domain-containing protein</fullName>
    </submittedName>
</protein>
<sequence>MLSNVKQFPRGKVKYSPSKLEIAFYLYVGVWLVWLTSVSLLSGKPPAVTSPYVVVPVVLIGGILLGQVLALRWTDGRTLELAFVALALAILATPIYANASAAVGVQLVALASLGIIGRQRIRSVGTEENEQDTAVPSRQRAPSQQILIVGLFLIGTLLALGSQAAIALLIPLLVVSFWAIRKCSGPPRWLLVGAGIFVAEMAAIAVITLGIRESWSPWLSADDSLSSARHTLWSDALALWRANPIAGAGPGTFTESSELASSTPDLAAVHSIVLQVAAELGAIGLLLLGAIFVLGLLLVTRGPRDQSLIAAAAWTSLAVHASIDHLEDFPVVWVTVGLVLGFSMGLSKAQRRGAMSGKGDAAQCVARA</sequence>
<dbReference type="AlphaFoldDB" id="A0A3Q9G1G0"/>
<dbReference type="GO" id="GO:0016874">
    <property type="term" value="F:ligase activity"/>
    <property type="evidence" value="ECO:0007669"/>
    <property type="project" value="UniProtKB-KW"/>
</dbReference>
<feature type="transmembrane region" description="Helical" evidence="5">
    <location>
        <begin position="20"/>
        <end position="41"/>
    </location>
</feature>
<dbReference type="OrthoDB" id="3734424at2"/>
<evidence type="ECO:0000259" key="6">
    <source>
        <dbReference type="Pfam" id="PF04932"/>
    </source>
</evidence>
<feature type="domain" description="O-antigen ligase-related" evidence="6">
    <location>
        <begin position="150"/>
        <end position="288"/>
    </location>
</feature>
<evidence type="ECO:0000256" key="4">
    <source>
        <dbReference type="ARBA" id="ARBA00023136"/>
    </source>
</evidence>
<gene>
    <name evidence="7" type="ORF">EJ997_04735</name>
</gene>
<feature type="transmembrane region" description="Helical" evidence="5">
    <location>
        <begin position="189"/>
        <end position="211"/>
    </location>
</feature>
<dbReference type="PANTHER" id="PTHR37422:SF13">
    <property type="entry name" value="LIPOPOLYSACCHARIDE BIOSYNTHESIS PROTEIN PA4999-RELATED"/>
    <property type="match status" value="1"/>
</dbReference>
<evidence type="ECO:0000256" key="2">
    <source>
        <dbReference type="ARBA" id="ARBA00022692"/>
    </source>
</evidence>
<keyword evidence="7" id="KW-0436">Ligase</keyword>
<dbReference type="EMBL" id="CP034593">
    <property type="protein sequence ID" value="AZQ76754.1"/>
    <property type="molecule type" value="Genomic_DNA"/>
</dbReference>
<dbReference type="Pfam" id="PF04932">
    <property type="entry name" value="Wzy_C"/>
    <property type="match status" value="1"/>
</dbReference>
<dbReference type="KEGG" id="flh:EJ997_04735"/>
<dbReference type="Proteomes" id="UP000280344">
    <property type="component" value="Chromosome"/>
</dbReference>
<feature type="transmembrane region" description="Helical" evidence="5">
    <location>
        <begin position="329"/>
        <end position="346"/>
    </location>
</feature>
<evidence type="ECO:0000313" key="7">
    <source>
        <dbReference type="EMBL" id="AZQ76754.1"/>
    </source>
</evidence>
<proteinExistence type="predicted"/>
<feature type="transmembrane region" description="Helical" evidence="5">
    <location>
        <begin position="78"/>
        <end position="97"/>
    </location>
</feature>
<accession>A0A3Q9G1G0</accession>
<evidence type="ECO:0000256" key="1">
    <source>
        <dbReference type="ARBA" id="ARBA00004141"/>
    </source>
</evidence>
<dbReference type="GO" id="GO:0016020">
    <property type="term" value="C:membrane"/>
    <property type="evidence" value="ECO:0007669"/>
    <property type="project" value="UniProtKB-SubCell"/>
</dbReference>
<feature type="transmembrane region" description="Helical" evidence="5">
    <location>
        <begin position="272"/>
        <end position="299"/>
    </location>
</feature>
<keyword evidence="3 5" id="KW-1133">Transmembrane helix</keyword>
<name>A0A3Q9G1G0_9ACTO</name>
<keyword evidence="2 5" id="KW-0812">Transmembrane</keyword>
<evidence type="ECO:0000256" key="3">
    <source>
        <dbReference type="ARBA" id="ARBA00022989"/>
    </source>
</evidence>
<dbReference type="PANTHER" id="PTHR37422">
    <property type="entry name" value="TEICHURONIC ACID BIOSYNTHESIS PROTEIN TUAE"/>
    <property type="match status" value="1"/>
</dbReference>
<comment type="subcellular location">
    <subcellularLocation>
        <location evidence="1">Membrane</location>
        <topology evidence="1">Multi-pass membrane protein</topology>
    </subcellularLocation>
</comment>
<dbReference type="InterPro" id="IPR007016">
    <property type="entry name" value="O-antigen_ligase-rel_domated"/>
</dbReference>
<keyword evidence="4 5" id="KW-0472">Membrane</keyword>
<keyword evidence="8" id="KW-1185">Reference proteome</keyword>